<sequence>MDPPNELNVIYKQMIQDKIPEKATPTLMIMYGPPGSGKGFMTNHILTNNAPLSNISTINIDIDHVISQLASYKREIAICKEYFESLSDSKIDPKMIQLANQIYLKYRTAKDELSQCPEDITTRLITYALTNKLNIIHETTGHSIDWIIDPLIKNARSANYTIYVIYLVTKDSIIMDRLLSRAKFDGRFPNLEFVKESITKAQLNIKTLIPFVDFIDIYDNNSTPQKIKTLKGQLSSLI</sequence>
<dbReference type="GO" id="GO:0016301">
    <property type="term" value="F:kinase activity"/>
    <property type="evidence" value="ECO:0007669"/>
    <property type="project" value="InterPro"/>
</dbReference>
<name>A0A3G5ABN9_9VIRU</name>
<accession>A0A3G5ABN9</accession>
<evidence type="ECO:0000256" key="2">
    <source>
        <dbReference type="ARBA" id="ARBA00022840"/>
    </source>
</evidence>
<keyword evidence="2" id="KW-0067">ATP-binding</keyword>
<keyword evidence="1" id="KW-0547">Nucleotide-binding</keyword>
<dbReference type="InterPro" id="IPR027417">
    <property type="entry name" value="P-loop_NTPase"/>
</dbReference>
<dbReference type="GO" id="GO:0005524">
    <property type="term" value="F:ATP binding"/>
    <property type="evidence" value="ECO:0007669"/>
    <property type="project" value="UniProtKB-KW"/>
</dbReference>
<protein>
    <recommendedName>
        <fullName evidence="3">Zeta toxin domain-containing protein</fullName>
    </recommendedName>
</protein>
<gene>
    <name evidence="4" type="ORF">Hyperionvirus31_16</name>
</gene>
<evidence type="ECO:0000256" key="1">
    <source>
        <dbReference type="ARBA" id="ARBA00022741"/>
    </source>
</evidence>
<dbReference type="Gene3D" id="3.40.50.300">
    <property type="entry name" value="P-loop containing nucleotide triphosphate hydrolases"/>
    <property type="match status" value="1"/>
</dbReference>
<feature type="domain" description="Zeta toxin" evidence="3">
    <location>
        <begin position="119"/>
        <end position="221"/>
    </location>
</feature>
<dbReference type="InterPro" id="IPR010488">
    <property type="entry name" value="Zeta_toxin_domain"/>
</dbReference>
<dbReference type="SUPFAM" id="SSF52540">
    <property type="entry name" value="P-loop containing nucleoside triphosphate hydrolases"/>
    <property type="match status" value="1"/>
</dbReference>
<dbReference type="EMBL" id="MK072413">
    <property type="protein sequence ID" value="AYV84626.1"/>
    <property type="molecule type" value="Genomic_DNA"/>
</dbReference>
<evidence type="ECO:0000313" key="4">
    <source>
        <dbReference type="EMBL" id="AYV84626.1"/>
    </source>
</evidence>
<organism evidence="4">
    <name type="scientific">Hyperionvirus sp</name>
    <dbReference type="NCBI Taxonomy" id="2487770"/>
    <lineage>
        <taxon>Viruses</taxon>
        <taxon>Varidnaviria</taxon>
        <taxon>Bamfordvirae</taxon>
        <taxon>Nucleocytoviricota</taxon>
        <taxon>Megaviricetes</taxon>
        <taxon>Imitervirales</taxon>
        <taxon>Mimiviridae</taxon>
        <taxon>Klosneuvirinae</taxon>
    </lineage>
</organism>
<evidence type="ECO:0000259" key="3">
    <source>
        <dbReference type="Pfam" id="PF06414"/>
    </source>
</evidence>
<reference evidence="4" key="1">
    <citation type="submission" date="2018-10" db="EMBL/GenBank/DDBJ databases">
        <title>Hidden diversity of soil giant viruses.</title>
        <authorList>
            <person name="Schulz F."/>
            <person name="Alteio L."/>
            <person name="Goudeau D."/>
            <person name="Ryan E.M."/>
            <person name="Malmstrom R.R."/>
            <person name="Blanchard J."/>
            <person name="Woyke T."/>
        </authorList>
    </citation>
    <scope>NUCLEOTIDE SEQUENCE</scope>
    <source>
        <strain evidence="4">HYV1</strain>
    </source>
</reference>
<dbReference type="Pfam" id="PF06414">
    <property type="entry name" value="Zeta_toxin"/>
    <property type="match status" value="1"/>
</dbReference>
<proteinExistence type="predicted"/>